<dbReference type="Proteomes" id="UP000319825">
    <property type="component" value="Unassembled WGS sequence"/>
</dbReference>
<protein>
    <submittedName>
        <fullName evidence="2">Methyltransferase family protein</fullName>
    </submittedName>
</protein>
<gene>
    <name evidence="2" type="ORF">JD77_05156</name>
</gene>
<evidence type="ECO:0000259" key="1">
    <source>
        <dbReference type="Pfam" id="PF08241"/>
    </source>
</evidence>
<name>A0A562IHD4_MICOL</name>
<comment type="caution">
    <text evidence="2">The sequence shown here is derived from an EMBL/GenBank/DDBJ whole genome shotgun (WGS) entry which is preliminary data.</text>
</comment>
<evidence type="ECO:0000313" key="3">
    <source>
        <dbReference type="Proteomes" id="UP000319825"/>
    </source>
</evidence>
<keyword evidence="3" id="KW-1185">Reference proteome</keyword>
<sequence length="200" mass="21280">MPEEPTYDAIADWYEYDFLSRWTGKDVLGINRTTRDLLGPGVGACLEVGCGTGVRAGHVREACWTPIGVDISAGMLAHARARLPVVRADAGRLPLAGGSVPAAVGVMVHTDLPDLPAAVREVARVLRPGGVFAHVGAHPCFVGDFTDPRHLRDTRAQAVRTGVARPRGTENVRTLTWSTPKFSAASGRVLRGSPRPASRS</sequence>
<dbReference type="EMBL" id="VLKE01000001">
    <property type="protein sequence ID" value="TWH70135.1"/>
    <property type="molecule type" value="Genomic_DNA"/>
</dbReference>
<organism evidence="2 3">
    <name type="scientific">Micromonospora olivasterospora</name>
    <dbReference type="NCBI Taxonomy" id="1880"/>
    <lineage>
        <taxon>Bacteria</taxon>
        <taxon>Bacillati</taxon>
        <taxon>Actinomycetota</taxon>
        <taxon>Actinomycetes</taxon>
        <taxon>Micromonosporales</taxon>
        <taxon>Micromonosporaceae</taxon>
        <taxon>Micromonospora</taxon>
    </lineage>
</organism>
<dbReference type="RefSeq" id="WP_145776497.1">
    <property type="nucleotide sequence ID" value="NZ_BAAATQ010000219.1"/>
</dbReference>
<keyword evidence="2" id="KW-0489">Methyltransferase</keyword>
<evidence type="ECO:0000313" key="2">
    <source>
        <dbReference type="EMBL" id="TWH70135.1"/>
    </source>
</evidence>
<dbReference type="AlphaFoldDB" id="A0A562IHD4"/>
<reference evidence="2 3" key="1">
    <citation type="submission" date="2019-07" db="EMBL/GenBank/DDBJ databases">
        <title>R&amp;d 2014.</title>
        <authorList>
            <person name="Klenk H.-P."/>
        </authorList>
    </citation>
    <scope>NUCLEOTIDE SEQUENCE [LARGE SCALE GENOMIC DNA]</scope>
    <source>
        <strain evidence="2 3">DSM 43868</strain>
    </source>
</reference>
<dbReference type="Pfam" id="PF08241">
    <property type="entry name" value="Methyltransf_11"/>
    <property type="match status" value="1"/>
</dbReference>
<dbReference type="OrthoDB" id="189743at2"/>
<feature type="domain" description="Methyltransferase type 11" evidence="1">
    <location>
        <begin position="46"/>
        <end position="133"/>
    </location>
</feature>
<proteinExistence type="predicted"/>
<dbReference type="InterPro" id="IPR029063">
    <property type="entry name" value="SAM-dependent_MTases_sf"/>
</dbReference>
<dbReference type="InterPro" id="IPR013216">
    <property type="entry name" value="Methyltransf_11"/>
</dbReference>
<dbReference type="PANTHER" id="PTHR42912">
    <property type="entry name" value="METHYLTRANSFERASE"/>
    <property type="match status" value="1"/>
</dbReference>
<dbReference type="SUPFAM" id="SSF53335">
    <property type="entry name" value="S-adenosyl-L-methionine-dependent methyltransferases"/>
    <property type="match status" value="1"/>
</dbReference>
<dbReference type="InterPro" id="IPR050508">
    <property type="entry name" value="Methyltransf_Superfamily"/>
</dbReference>
<accession>A0A562IHD4</accession>
<dbReference type="CDD" id="cd02440">
    <property type="entry name" value="AdoMet_MTases"/>
    <property type="match status" value="1"/>
</dbReference>
<dbReference type="GO" id="GO:0032259">
    <property type="term" value="P:methylation"/>
    <property type="evidence" value="ECO:0007669"/>
    <property type="project" value="UniProtKB-KW"/>
</dbReference>
<keyword evidence="2" id="KW-0808">Transferase</keyword>
<dbReference type="Gene3D" id="3.40.50.150">
    <property type="entry name" value="Vaccinia Virus protein VP39"/>
    <property type="match status" value="1"/>
</dbReference>
<dbReference type="GO" id="GO:0008757">
    <property type="term" value="F:S-adenosylmethionine-dependent methyltransferase activity"/>
    <property type="evidence" value="ECO:0007669"/>
    <property type="project" value="InterPro"/>
</dbReference>